<dbReference type="EMBL" id="CATQJL010000223">
    <property type="protein sequence ID" value="CAJ0600310.1"/>
    <property type="molecule type" value="Genomic_DNA"/>
</dbReference>
<protein>
    <submittedName>
        <fullName evidence="1">Uncharacterized protein</fullName>
    </submittedName>
</protein>
<evidence type="ECO:0000313" key="1">
    <source>
        <dbReference type="EMBL" id="CAJ0600310.1"/>
    </source>
</evidence>
<dbReference type="AlphaFoldDB" id="A0AA36GXP8"/>
<organism evidence="1 2">
    <name type="scientific">Cylicocyclus nassatus</name>
    <name type="common">Nematode worm</name>
    <dbReference type="NCBI Taxonomy" id="53992"/>
    <lineage>
        <taxon>Eukaryota</taxon>
        <taxon>Metazoa</taxon>
        <taxon>Ecdysozoa</taxon>
        <taxon>Nematoda</taxon>
        <taxon>Chromadorea</taxon>
        <taxon>Rhabditida</taxon>
        <taxon>Rhabditina</taxon>
        <taxon>Rhabditomorpha</taxon>
        <taxon>Strongyloidea</taxon>
        <taxon>Strongylidae</taxon>
        <taxon>Cylicocyclus</taxon>
    </lineage>
</organism>
<reference evidence="1" key="1">
    <citation type="submission" date="2023-07" db="EMBL/GenBank/DDBJ databases">
        <authorList>
            <consortium name="CYATHOMIX"/>
        </authorList>
    </citation>
    <scope>NUCLEOTIDE SEQUENCE</scope>
    <source>
        <strain evidence="1">N/A</strain>
    </source>
</reference>
<accession>A0AA36GXP8</accession>
<comment type="caution">
    <text evidence="1">The sequence shown here is derived from an EMBL/GenBank/DDBJ whole genome shotgun (WGS) entry which is preliminary data.</text>
</comment>
<proteinExistence type="predicted"/>
<gene>
    <name evidence="1" type="ORF">CYNAS_LOCUS12293</name>
</gene>
<sequence length="147" mass="16590">MWPSETLKMFEVFPAVVTFSAVRLRMLVNVYNLTIGTLSVFGTWLQGTHKEDLPVLSTNLTDTHRGLCSCPTDLYNIKICPAKADCWNTTESVIYHATPDGQCTAYINCDHPPYDRLTMLQTDGKFRTSSRTFHAHIANCLSVWNLS</sequence>
<keyword evidence="2" id="KW-1185">Reference proteome</keyword>
<dbReference type="Proteomes" id="UP001176961">
    <property type="component" value="Unassembled WGS sequence"/>
</dbReference>
<name>A0AA36GXP8_CYLNA</name>
<evidence type="ECO:0000313" key="2">
    <source>
        <dbReference type="Proteomes" id="UP001176961"/>
    </source>
</evidence>